<evidence type="ECO:0000313" key="3">
    <source>
        <dbReference type="Proteomes" id="UP000092154"/>
    </source>
</evidence>
<dbReference type="AlphaFoldDB" id="A0A1B7N779"/>
<dbReference type="EMBL" id="KV448202">
    <property type="protein sequence ID" value="OAX40710.1"/>
    <property type="molecule type" value="Genomic_DNA"/>
</dbReference>
<dbReference type="Proteomes" id="UP000092154">
    <property type="component" value="Unassembled WGS sequence"/>
</dbReference>
<organism evidence="2 3">
    <name type="scientific">Rhizopogon vinicolor AM-OR11-026</name>
    <dbReference type="NCBI Taxonomy" id="1314800"/>
    <lineage>
        <taxon>Eukaryota</taxon>
        <taxon>Fungi</taxon>
        <taxon>Dikarya</taxon>
        <taxon>Basidiomycota</taxon>
        <taxon>Agaricomycotina</taxon>
        <taxon>Agaricomycetes</taxon>
        <taxon>Agaricomycetidae</taxon>
        <taxon>Boletales</taxon>
        <taxon>Suillineae</taxon>
        <taxon>Rhizopogonaceae</taxon>
        <taxon>Rhizopogon</taxon>
    </lineage>
</organism>
<protein>
    <submittedName>
        <fullName evidence="2">Uncharacterized protein</fullName>
    </submittedName>
</protein>
<accession>A0A1B7N779</accession>
<sequence>MSSQYNTSNTSQAAYASSKSPSSNSSSQSPSSHSDSSSQPQSSQRTTIRDGASSVAPVFFA</sequence>
<dbReference type="InParanoid" id="A0A1B7N779"/>
<keyword evidence="3" id="KW-1185">Reference proteome</keyword>
<feature type="compositionally biased region" description="Low complexity" evidence="1">
    <location>
        <begin position="11"/>
        <end position="44"/>
    </location>
</feature>
<feature type="compositionally biased region" description="Polar residues" evidence="1">
    <location>
        <begin position="1"/>
        <end position="10"/>
    </location>
</feature>
<feature type="region of interest" description="Disordered" evidence="1">
    <location>
        <begin position="1"/>
        <end position="61"/>
    </location>
</feature>
<proteinExistence type="predicted"/>
<evidence type="ECO:0000313" key="2">
    <source>
        <dbReference type="EMBL" id="OAX40710.1"/>
    </source>
</evidence>
<reference evidence="2 3" key="1">
    <citation type="submission" date="2016-06" db="EMBL/GenBank/DDBJ databases">
        <title>Comparative genomics of the ectomycorrhizal sister species Rhizopogon vinicolor and Rhizopogon vesiculosus (Basidiomycota: Boletales) reveals a divergence of the mating type B locus.</title>
        <authorList>
            <consortium name="DOE Joint Genome Institute"/>
            <person name="Mujic A.B."/>
            <person name="Kuo A."/>
            <person name="Tritt A."/>
            <person name="Lipzen A."/>
            <person name="Chen C."/>
            <person name="Johnson J."/>
            <person name="Sharma A."/>
            <person name="Barry K."/>
            <person name="Grigoriev I.V."/>
            <person name="Spatafora J.W."/>
        </authorList>
    </citation>
    <scope>NUCLEOTIDE SEQUENCE [LARGE SCALE GENOMIC DNA]</scope>
    <source>
        <strain evidence="2 3">AM-OR11-026</strain>
    </source>
</reference>
<evidence type="ECO:0000256" key="1">
    <source>
        <dbReference type="SAM" id="MobiDB-lite"/>
    </source>
</evidence>
<name>A0A1B7N779_9AGAM</name>
<gene>
    <name evidence="2" type="ORF">K503DRAFT_768311</name>
</gene>